<sequence length="347" mass="40564">MAEGIIYLFKTKESLVIKAHHPKQPPPLLRMIVLLFSMVCGIYIFSISIKQTTYFRDTYLLSVNLFSNPCQSSSKIDKNDLPYVHFPKPKTFLREECVCNPVRNFAIISMQRSGSGWFETLMNSHINVSSNGEIFGAKYRRSNVSMLYKTLDSVYNLDWFSSASKNECSAAVGFKWMLNQGFMEYHEEIEEYFKKRGVHAIFLFRRNHLRRMISLFANNYDKDVKVLNGTHKSHVHSPHEAKVLAKYKPIVNATFLVSDLQKAERKTARVLEYFKNTRNIVLYYEDIVRNSDKLMEVQDFLKLPRRNLTSNQVKIHTASLSEQIENWEEVQKTLKGTAYEIYLKNDY</sequence>
<comment type="caution">
    <text evidence="1">The sequence shown here is derived from an EMBL/GenBank/DDBJ whole genome shotgun (WGS) entry which is preliminary data.</text>
</comment>
<gene>
    <name evidence="1" type="ORF">M9H77_24981</name>
</gene>
<proteinExistence type="predicted"/>
<keyword evidence="2" id="KW-1185">Reference proteome</keyword>
<evidence type="ECO:0000313" key="2">
    <source>
        <dbReference type="Proteomes" id="UP001060085"/>
    </source>
</evidence>
<dbReference type="Proteomes" id="UP001060085">
    <property type="component" value="Linkage Group LG06"/>
</dbReference>
<name>A0ACC0A5L6_CATRO</name>
<accession>A0ACC0A5L6</accession>
<dbReference type="EMBL" id="CM044706">
    <property type="protein sequence ID" value="KAI5656188.1"/>
    <property type="molecule type" value="Genomic_DNA"/>
</dbReference>
<reference evidence="2" key="1">
    <citation type="journal article" date="2023" name="Nat. Plants">
        <title>Single-cell RNA sequencing provides a high-resolution roadmap for understanding the multicellular compartmentation of specialized metabolism.</title>
        <authorList>
            <person name="Sun S."/>
            <person name="Shen X."/>
            <person name="Li Y."/>
            <person name="Li Y."/>
            <person name="Wang S."/>
            <person name="Li R."/>
            <person name="Zhang H."/>
            <person name="Shen G."/>
            <person name="Guo B."/>
            <person name="Wei J."/>
            <person name="Xu J."/>
            <person name="St-Pierre B."/>
            <person name="Chen S."/>
            <person name="Sun C."/>
        </authorList>
    </citation>
    <scope>NUCLEOTIDE SEQUENCE [LARGE SCALE GENOMIC DNA]</scope>
</reference>
<organism evidence="1 2">
    <name type="scientific">Catharanthus roseus</name>
    <name type="common">Madagascar periwinkle</name>
    <name type="synonym">Vinca rosea</name>
    <dbReference type="NCBI Taxonomy" id="4058"/>
    <lineage>
        <taxon>Eukaryota</taxon>
        <taxon>Viridiplantae</taxon>
        <taxon>Streptophyta</taxon>
        <taxon>Embryophyta</taxon>
        <taxon>Tracheophyta</taxon>
        <taxon>Spermatophyta</taxon>
        <taxon>Magnoliopsida</taxon>
        <taxon>eudicotyledons</taxon>
        <taxon>Gunneridae</taxon>
        <taxon>Pentapetalae</taxon>
        <taxon>asterids</taxon>
        <taxon>lamiids</taxon>
        <taxon>Gentianales</taxon>
        <taxon>Apocynaceae</taxon>
        <taxon>Rauvolfioideae</taxon>
        <taxon>Vinceae</taxon>
        <taxon>Catharanthinae</taxon>
        <taxon>Catharanthus</taxon>
    </lineage>
</organism>
<evidence type="ECO:0000313" key="1">
    <source>
        <dbReference type="EMBL" id="KAI5656188.1"/>
    </source>
</evidence>
<protein>
    <submittedName>
        <fullName evidence="1">Uncharacterized protein</fullName>
    </submittedName>
</protein>